<feature type="domain" description="BsuBI/PstI restriction endonuclease" evidence="1">
    <location>
        <begin position="165"/>
        <end position="317"/>
    </location>
</feature>
<accession>A0A8J7WS66</accession>
<dbReference type="InterPro" id="IPR041962">
    <property type="entry name" value="BsuBI/PstI_N_sf"/>
</dbReference>
<evidence type="ECO:0000313" key="3">
    <source>
        <dbReference type="EMBL" id="MBS2966573.1"/>
    </source>
</evidence>
<dbReference type="RefSeq" id="WP_211471781.1">
    <property type="nucleotide sequence ID" value="NZ_JAGSXH010000165.1"/>
</dbReference>
<keyword evidence="4" id="KW-1185">Reference proteome</keyword>
<dbReference type="InterPro" id="IPR041963">
    <property type="entry name" value="BsuBI/PstI_C_sf"/>
</dbReference>
<sequence>MTDTPSSGTGRAARQRRIAEARELLGHLDFDAERCNERSAQVLLALSALRADEPWSEARAALSRTLEIIAWIRDEYGTDYKPNTRETIRRQTLHQFVEAGLVAYNPDDPRRPVNSPRACYQLEPAALDLVRAYQSAYFEARLLSYRQDLPSLRDMRAAERRLHRIPVTLLDGSQVTLSPGGQNVLIRQAVEEFCPRFTPGGVILYLGDADDKWSVFERQRLEQLGVHVDSHGKMPDIIVHLPDRGWLVLVEAASSHGPVDGKRHTELKQLFKDSQAGLVFISCLPSRAELRKYLKDIAWETDVWCADNSSHLIHFNGDRFLGPHPTDHEDD</sequence>
<comment type="caution">
    <text evidence="3">The sequence shown here is derived from an EMBL/GenBank/DDBJ whole genome shotgun (WGS) entry which is preliminary data.</text>
</comment>
<dbReference type="AlphaFoldDB" id="A0A8J7WS66"/>
<gene>
    <name evidence="3" type="ORF">KGA66_26275</name>
</gene>
<reference evidence="3" key="1">
    <citation type="submission" date="2021-04" db="EMBL/GenBank/DDBJ databases">
        <title>Genome based classification of Actinospica acidithermotolerans sp. nov., an actinobacterium isolated from an Indonesian hot spring.</title>
        <authorList>
            <person name="Kusuma A.B."/>
            <person name="Putra K.E."/>
            <person name="Nafisah S."/>
            <person name="Loh J."/>
            <person name="Nouioui I."/>
            <person name="Goodfellow M."/>
        </authorList>
    </citation>
    <scope>NUCLEOTIDE SEQUENCE</scope>
    <source>
        <strain evidence="3">DSM 45618</strain>
    </source>
</reference>
<name>A0A8J7WS66_9ACTN</name>
<dbReference type="GO" id="GO:0003677">
    <property type="term" value="F:DNA binding"/>
    <property type="evidence" value="ECO:0007669"/>
    <property type="project" value="InterPro"/>
</dbReference>
<organism evidence="3 4">
    <name type="scientific">Actinocrinis puniceicyclus</name>
    <dbReference type="NCBI Taxonomy" id="977794"/>
    <lineage>
        <taxon>Bacteria</taxon>
        <taxon>Bacillati</taxon>
        <taxon>Actinomycetota</taxon>
        <taxon>Actinomycetes</taxon>
        <taxon>Catenulisporales</taxon>
        <taxon>Actinospicaceae</taxon>
        <taxon>Actinocrinis</taxon>
    </lineage>
</organism>
<dbReference type="EMBL" id="JAGSXH010000165">
    <property type="protein sequence ID" value="MBS2966573.1"/>
    <property type="molecule type" value="Genomic_DNA"/>
</dbReference>
<protein>
    <recommendedName>
        <fullName evidence="5">Restriction endonuclease</fullName>
    </recommendedName>
</protein>
<dbReference type="InterPro" id="IPR041454">
    <property type="entry name" value="BsuBI/PstI_N"/>
</dbReference>
<dbReference type="GO" id="GO:0000287">
    <property type="term" value="F:magnesium ion binding"/>
    <property type="evidence" value="ECO:0007669"/>
    <property type="project" value="InterPro"/>
</dbReference>
<dbReference type="Gene3D" id="3.40.1350.80">
    <property type="match status" value="1"/>
</dbReference>
<evidence type="ECO:0000313" key="4">
    <source>
        <dbReference type="Proteomes" id="UP000677913"/>
    </source>
</evidence>
<proteinExistence type="predicted"/>
<feature type="domain" description="BsuBI/PstI restriction endonuclease HTH" evidence="2">
    <location>
        <begin position="16"/>
        <end position="152"/>
    </location>
</feature>
<dbReference type="InterPro" id="IPR009528">
    <property type="entry name" value="Restrct_endonuc_II_BsuBI_C"/>
</dbReference>
<evidence type="ECO:0000259" key="1">
    <source>
        <dbReference type="Pfam" id="PF06616"/>
    </source>
</evidence>
<dbReference type="GO" id="GO:0009307">
    <property type="term" value="P:DNA restriction-modification system"/>
    <property type="evidence" value="ECO:0007669"/>
    <property type="project" value="InterPro"/>
</dbReference>
<dbReference type="Proteomes" id="UP000677913">
    <property type="component" value="Unassembled WGS sequence"/>
</dbReference>
<evidence type="ECO:0008006" key="5">
    <source>
        <dbReference type="Google" id="ProtNLM"/>
    </source>
</evidence>
<dbReference type="Pfam" id="PF06616">
    <property type="entry name" value="BsuBI_PstI_RE"/>
    <property type="match status" value="1"/>
</dbReference>
<evidence type="ECO:0000259" key="2">
    <source>
        <dbReference type="Pfam" id="PF17728"/>
    </source>
</evidence>
<dbReference type="Gene3D" id="1.10.10.1820">
    <property type="entry name" value="BsuBI/PstI restriction endonuclease-like"/>
    <property type="match status" value="1"/>
</dbReference>
<dbReference type="Pfam" id="PF17728">
    <property type="entry name" value="BsuBI_PstI_RE_N"/>
    <property type="match status" value="1"/>
</dbReference>
<dbReference type="GO" id="GO:0009036">
    <property type="term" value="F:type II site-specific deoxyribonuclease activity"/>
    <property type="evidence" value="ECO:0007669"/>
    <property type="project" value="InterPro"/>
</dbReference>